<proteinExistence type="predicted"/>
<feature type="non-terminal residue" evidence="1">
    <location>
        <position position="1"/>
    </location>
</feature>
<evidence type="ECO:0000313" key="1">
    <source>
        <dbReference type="EMBL" id="GAG00858.1"/>
    </source>
</evidence>
<dbReference type="EMBL" id="BARS01023799">
    <property type="protein sequence ID" value="GAG00858.1"/>
    <property type="molecule type" value="Genomic_DNA"/>
</dbReference>
<comment type="caution">
    <text evidence="1">The sequence shown here is derived from an EMBL/GenBank/DDBJ whole genome shotgun (WGS) entry which is preliminary data.</text>
</comment>
<protein>
    <submittedName>
        <fullName evidence="1">Uncharacterized protein</fullName>
    </submittedName>
</protein>
<name>X0UKH0_9ZZZZ</name>
<accession>X0UKH0</accession>
<sequence length="39" mass="4765">YIIDVRNRLLHVLYFERGTKSLRYAGSRDLEQDFRHNRG</sequence>
<gene>
    <name evidence="1" type="ORF">S01H1_37869</name>
</gene>
<dbReference type="AlphaFoldDB" id="X0UKH0"/>
<reference evidence="1" key="1">
    <citation type="journal article" date="2014" name="Front. Microbiol.">
        <title>High frequency of phylogenetically diverse reductive dehalogenase-homologous genes in deep subseafloor sedimentary metagenomes.</title>
        <authorList>
            <person name="Kawai M."/>
            <person name="Futagami T."/>
            <person name="Toyoda A."/>
            <person name="Takaki Y."/>
            <person name="Nishi S."/>
            <person name="Hori S."/>
            <person name="Arai W."/>
            <person name="Tsubouchi T."/>
            <person name="Morono Y."/>
            <person name="Uchiyama I."/>
            <person name="Ito T."/>
            <person name="Fujiyama A."/>
            <person name="Inagaki F."/>
            <person name="Takami H."/>
        </authorList>
    </citation>
    <scope>NUCLEOTIDE SEQUENCE</scope>
    <source>
        <strain evidence="1">Expedition CK06-06</strain>
    </source>
</reference>
<organism evidence="1">
    <name type="scientific">marine sediment metagenome</name>
    <dbReference type="NCBI Taxonomy" id="412755"/>
    <lineage>
        <taxon>unclassified sequences</taxon>
        <taxon>metagenomes</taxon>
        <taxon>ecological metagenomes</taxon>
    </lineage>
</organism>